<dbReference type="AlphaFoldDB" id="A0A410P2R3"/>
<sequence>MNDFEIKLASSKEEIESAQRLRFEVFNLEMKKGLEASYARGLDCDAFDEICDHILIIDKAKKSVIGTYRLLLGRRLGPLGKFYAENEFDLSDLKGIKDDILEMGRSCVHKEYRRNAIVMLLWAGIIDYVRRHRVKYITGCPSVYTTDAADVSAIFALLKRDHFAPAALRVRPLAAKVFGRLDRHCSIEGREKQVMLKVPSLVRSYLKFGAFVCGEPVFDEEFGTVDFFMLLEMDKISSAYVDRMRPRKDA</sequence>
<dbReference type="OrthoDB" id="9787072at2"/>
<dbReference type="Gene3D" id="3.40.630.30">
    <property type="match status" value="1"/>
</dbReference>
<comment type="pathway">
    <text evidence="1">Lipid metabolism.</text>
</comment>
<keyword evidence="2" id="KW-0444">Lipid biosynthesis</keyword>
<dbReference type="Proteomes" id="UP000287243">
    <property type="component" value="Chromosome"/>
</dbReference>
<evidence type="ECO:0000313" key="7">
    <source>
        <dbReference type="Proteomes" id="UP000287243"/>
    </source>
</evidence>
<keyword evidence="4" id="KW-0443">Lipid metabolism</keyword>
<evidence type="ECO:0000256" key="2">
    <source>
        <dbReference type="ARBA" id="ARBA00022516"/>
    </source>
</evidence>
<organism evidence="6 7">
    <name type="scientific">Velamenicoccus archaeovorus</name>
    <dbReference type="NCBI Taxonomy" id="1930593"/>
    <lineage>
        <taxon>Bacteria</taxon>
        <taxon>Pseudomonadati</taxon>
        <taxon>Candidatus Omnitrophota</taxon>
        <taxon>Candidatus Velamenicoccus</taxon>
    </lineage>
</organism>
<dbReference type="SUPFAM" id="SSF55729">
    <property type="entry name" value="Acyl-CoA N-acyltransferases (Nat)"/>
    <property type="match status" value="1"/>
</dbReference>
<dbReference type="Pfam" id="PF13444">
    <property type="entry name" value="Acetyltransf_5"/>
    <property type="match status" value="1"/>
</dbReference>
<dbReference type="PANTHER" id="PTHR37323">
    <property type="entry name" value="GCN5-RELATED N-ACETYLTRANSFERASE"/>
    <property type="match status" value="1"/>
</dbReference>
<accession>A0A410P2R3</accession>
<reference evidence="6 7" key="1">
    <citation type="submission" date="2017-01" db="EMBL/GenBank/DDBJ databases">
        <title>First insights into the biology of 'candidatus Vampirococcus archaeovorus'.</title>
        <authorList>
            <person name="Kizina J."/>
            <person name="Jordan S."/>
            <person name="Stueber K."/>
            <person name="Reinhardt R."/>
            <person name="Harder J."/>
        </authorList>
    </citation>
    <scope>NUCLEOTIDE SEQUENCE [LARGE SCALE GENOMIC DNA]</scope>
    <source>
        <strain evidence="6 7">LiM</strain>
    </source>
</reference>
<dbReference type="EMBL" id="CP019384">
    <property type="protein sequence ID" value="QAT16314.1"/>
    <property type="molecule type" value="Genomic_DNA"/>
</dbReference>
<evidence type="ECO:0000313" key="6">
    <source>
        <dbReference type="EMBL" id="QAT16314.1"/>
    </source>
</evidence>
<keyword evidence="7" id="KW-1185">Reference proteome</keyword>
<dbReference type="GO" id="GO:0016746">
    <property type="term" value="F:acyltransferase activity"/>
    <property type="evidence" value="ECO:0007669"/>
    <property type="project" value="UniProtKB-KW"/>
</dbReference>
<dbReference type="InterPro" id="IPR052351">
    <property type="entry name" value="Ornithine_N-alpha-AT"/>
</dbReference>
<protein>
    <recommendedName>
        <fullName evidence="8">Hemolysin</fullName>
    </recommendedName>
</protein>
<evidence type="ECO:0000256" key="5">
    <source>
        <dbReference type="ARBA" id="ARBA00023315"/>
    </source>
</evidence>
<keyword evidence="5" id="KW-0012">Acyltransferase</keyword>
<proteinExistence type="predicted"/>
<gene>
    <name evidence="6" type="ORF">BU251_00440</name>
</gene>
<dbReference type="KEGG" id="vai:BU251_00440"/>
<keyword evidence="3" id="KW-0808">Transferase</keyword>
<name>A0A410P2R3_VELA1</name>
<evidence type="ECO:0008006" key="8">
    <source>
        <dbReference type="Google" id="ProtNLM"/>
    </source>
</evidence>
<dbReference type="InterPro" id="IPR016181">
    <property type="entry name" value="Acyl_CoA_acyltransferase"/>
</dbReference>
<evidence type="ECO:0000256" key="1">
    <source>
        <dbReference type="ARBA" id="ARBA00005189"/>
    </source>
</evidence>
<dbReference type="PANTHER" id="PTHR37323:SF1">
    <property type="entry name" value="L-ORNITHINE N(ALPHA)-ACYLTRANSFERASE"/>
    <property type="match status" value="1"/>
</dbReference>
<dbReference type="RefSeq" id="WP_128698949.1">
    <property type="nucleotide sequence ID" value="NZ_CP019384.1"/>
</dbReference>
<evidence type="ECO:0000256" key="3">
    <source>
        <dbReference type="ARBA" id="ARBA00022679"/>
    </source>
</evidence>
<evidence type="ECO:0000256" key="4">
    <source>
        <dbReference type="ARBA" id="ARBA00023098"/>
    </source>
</evidence>
<dbReference type="GO" id="GO:0006629">
    <property type="term" value="P:lipid metabolic process"/>
    <property type="evidence" value="ECO:0007669"/>
    <property type="project" value="UniProtKB-KW"/>
</dbReference>